<dbReference type="EMBL" id="OU893333">
    <property type="protein sequence ID" value="CAG9788537.1"/>
    <property type="molecule type" value="Genomic_DNA"/>
</dbReference>
<proteinExistence type="predicted"/>
<feature type="region of interest" description="Disordered" evidence="1">
    <location>
        <begin position="106"/>
        <end position="137"/>
    </location>
</feature>
<dbReference type="OrthoDB" id="7991969at2759"/>
<sequence>MRWGENETCLFVNLYLKNDVLWNTRNTNYKSKFLRQQAYKNIIEGLRSGAGISLSEEEVKMKIKSLRSTYSQELVKIRDRSDSDCRYKPALKWFDEWHRKMNNAKRGINDTTSESNEPDEDLCPNIDNENADTKIDPFASPPGEDYFIIVKSECEQNSEKEHIPHKTKRRKIISYNQSVDASERVHRISLDALKPVKEDEFDIYGKYIATQLRSMDLEKAIKVQLQIQNIVSEARLSKK</sequence>
<dbReference type="InterPro" id="IPR006578">
    <property type="entry name" value="MADF-dom"/>
</dbReference>
<evidence type="ECO:0000313" key="3">
    <source>
        <dbReference type="EMBL" id="CAG9788537.1"/>
    </source>
</evidence>
<evidence type="ECO:0000256" key="1">
    <source>
        <dbReference type="SAM" id="MobiDB-lite"/>
    </source>
</evidence>
<dbReference type="PROSITE" id="PS51029">
    <property type="entry name" value="MADF"/>
    <property type="match status" value="1"/>
</dbReference>
<protein>
    <recommendedName>
        <fullName evidence="2">MADF domain-containing protein</fullName>
    </recommendedName>
</protein>
<evidence type="ECO:0000313" key="4">
    <source>
        <dbReference type="Proteomes" id="UP001153714"/>
    </source>
</evidence>
<dbReference type="SMART" id="SM00595">
    <property type="entry name" value="MADF"/>
    <property type="match status" value="1"/>
</dbReference>
<dbReference type="PANTHER" id="PTHR21505:SF8">
    <property type="entry name" value="DPT-YFP REPRESSOR BY OVEREXPRESSION, ISOFORM D-RELATED"/>
    <property type="match status" value="1"/>
</dbReference>
<dbReference type="PANTHER" id="PTHR21505">
    <property type="entry name" value="MADF DOMAIN-CONTAINING PROTEIN-RELATED"/>
    <property type="match status" value="1"/>
</dbReference>
<gene>
    <name evidence="3" type="ORF">DIATSA_LOCUS6334</name>
</gene>
<accession>A0A9N9WDH7</accession>
<feature type="domain" description="MADF" evidence="2">
    <location>
        <begin position="10"/>
        <end position="99"/>
    </location>
</feature>
<dbReference type="AlphaFoldDB" id="A0A9N9WDH7"/>
<reference evidence="3" key="1">
    <citation type="submission" date="2021-12" db="EMBL/GenBank/DDBJ databases">
        <authorList>
            <person name="King R."/>
        </authorList>
    </citation>
    <scope>NUCLEOTIDE SEQUENCE</scope>
</reference>
<name>A0A9N9WDH7_9NEOP</name>
<evidence type="ECO:0000259" key="2">
    <source>
        <dbReference type="PROSITE" id="PS51029"/>
    </source>
</evidence>
<keyword evidence="4" id="KW-1185">Reference proteome</keyword>
<dbReference type="Proteomes" id="UP001153714">
    <property type="component" value="Chromosome 2"/>
</dbReference>
<reference evidence="3" key="2">
    <citation type="submission" date="2022-10" db="EMBL/GenBank/DDBJ databases">
        <authorList>
            <consortium name="ENA_rothamsted_submissions"/>
            <consortium name="culmorum"/>
            <person name="King R."/>
        </authorList>
    </citation>
    <scope>NUCLEOTIDE SEQUENCE</scope>
</reference>
<organism evidence="3 4">
    <name type="scientific">Diatraea saccharalis</name>
    <name type="common">sugarcane borer</name>
    <dbReference type="NCBI Taxonomy" id="40085"/>
    <lineage>
        <taxon>Eukaryota</taxon>
        <taxon>Metazoa</taxon>
        <taxon>Ecdysozoa</taxon>
        <taxon>Arthropoda</taxon>
        <taxon>Hexapoda</taxon>
        <taxon>Insecta</taxon>
        <taxon>Pterygota</taxon>
        <taxon>Neoptera</taxon>
        <taxon>Endopterygota</taxon>
        <taxon>Lepidoptera</taxon>
        <taxon>Glossata</taxon>
        <taxon>Ditrysia</taxon>
        <taxon>Pyraloidea</taxon>
        <taxon>Crambidae</taxon>
        <taxon>Crambinae</taxon>
        <taxon>Diatraea</taxon>
    </lineage>
</organism>
<dbReference type="Pfam" id="PF10545">
    <property type="entry name" value="MADF_DNA_bdg"/>
    <property type="match status" value="1"/>
</dbReference>